<evidence type="ECO:0000256" key="2">
    <source>
        <dbReference type="SAM" id="SignalP"/>
    </source>
</evidence>
<dbReference type="RefSeq" id="XP_013423063.1">
    <property type="nucleotide sequence ID" value="XM_013567609.1"/>
</dbReference>
<accession>A0A074WG92</accession>
<feature type="region of interest" description="Disordered" evidence="1">
    <location>
        <begin position="92"/>
        <end position="114"/>
    </location>
</feature>
<feature type="chain" id="PRO_5001701434" evidence="2">
    <location>
        <begin position="18"/>
        <end position="245"/>
    </location>
</feature>
<keyword evidence="4" id="KW-1185">Reference proteome</keyword>
<dbReference type="GeneID" id="25414297"/>
<feature type="signal peptide" evidence="2">
    <location>
        <begin position="1"/>
        <end position="17"/>
    </location>
</feature>
<proteinExistence type="predicted"/>
<evidence type="ECO:0000256" key="1">
    <source>
        <dbReference type="SAM" id="MobiDB-lite"/>
    </source>
</evidence>
<keyword evidence="2" id="KW-0732">Signal</keyword>
<reference evidence="3 4" key="1">
    <citation type="journal article" date="2014" name="BMC Genomics">
        <title>Genome sequencing of four Aureobasidium pullulans varieties: biotechnological potential, stress tolerance, and description of new species.</title>
        <authorList>
            <person name="Gostin Ar C."/>
            <person name="Ohm R.A."/>
            <person name="Kogej T."/>
            <person name="Sonjak S."/>
            <person name="Turk M."/>
            <person name="Zajc J."/>
            <person name="Zalar P."/>
            <person name="Grube M."/>
            <person name="Sun H."/>
            <person name="Han J."/>
            <person name="Sharma A."/>
            <person name="Chiniquy J."/>
            <person name="Ngan C.Y."/>
            <person name="Lipzen A."/>
            <person name="Barry K."/>
            <person name="Grigoriev I.V."/>
            <person name="Gunde-Cimerman N."/>
        </authorList>
    </citation>
    <scope>NUCLEOTIDE SEQUENCE [LARGE SCALE GENOMIC DNA]</scope>
    <source>
        <strain evidence="3 4">CBS 147.97</strain>
    </source>
</reference>
<evidence type="ECO:0000313" key="3">
    <source>
        <dbReference type="EMBL" id="KEQ68897.1"/>
    </source>
</evidence>
<protein>
    <submittedName>
        <fullName evidence="3">Uncharacterized protein</fullName>
    </submittedName>
</protein>
<evidence type="ECO:0000313" key="4">
    <source>
        <dbReference type="Proteomes" id="UP000027730"/>
    </source>
</evidence>
<dbReference type="HOGENOM" id="CLU_1133387_0_0_1"/>
<dbReference type="EMBL" id="KL584725">
    <property type="protein sequence ID" value="KEQ68897.1"/>
    <property type="molecule type" value="Genomic_DNA"/>
</dbReference>
<dbReference type="AlphaFoldDB" id="A0A074WG92"/>
<gene>
    <name evidence="3" type="ORF">M436DRAFT_67807</name>
</gene>
<sequence length="245" mass="27015">MFSQSLLLLFIVSRCSAQIDYSGQDALTTGTISSTELLTNLETSFRTATKVTTSSHSVVETDASTMTTDVSQTHTEINTYSSIPTEFVTRTSTSTSTIDVTEQPAPTTPAPRTRTIDVWVGPPAPTCCSWPPGTGPYTRLGSEYAVDTTCLHPRFRPAFARFIDQGMSSTQFCAQSVDKLRDFFQGRVFNMACNAGEDPEGNTKEFEEHKEEYISCFEGFLETLCGFHIITNTGKRIDSICGKDW</sequence>
<organism evidence="3 4">
    <name type="scientific">Aureobasidium namibiae CBS 147.97</name>
    <dbReference type="NCBI Taxonomy" id="1043004"/>
    <lineage>
        <taxon>Eukaryota</taxon>
        <taxon>Fungi</taxon>
        <taxon>Dikarya</taxon>
        <taxon>Ascomycota</taxon>
        <taxon>Pezizomycotina</taxon>
        <taxon>Dothideomycetes</taxon>
        <taxon>Dothideomycetidae</taxon>
        <taxon>Dothideales</taxon>
        <taxon>Saccotheciaceae</taxon>
        <taxon>Aureobasidium</taxon>
    </lineage>
</organism>
<name>A0A074WG92_9PEZI</name>
<dbReference type="Proteomes" id="UP000027730">
    <property type="component" value="Unassembled WGS sequence"/>
</dbReference>